<dbReference type="Proteomes" id="UP000023541">
    <property type="component" value="Unassembled WGS sequence"/>
</dbReference>
<organism evidence="1 2">
    <name type="scientific">Aquimarina atlantica</name>
    <dbReference type="NCBI Taxonomy" id="1317122"/>
    <lineage>
        <taxon>Bacteria</taxon>
        <taxon>Pseudomonadati</taxon>
        <taxon>Bacteroidota</taxon>
        <taxon>Flavobacteriia</taxon>
        <taxon>Flavobacteriales</taxon>
        <taxon>Flavobacteriaceae</taxon>
        <taxon>Aquimarina</taxon>
    </lineage>
</organism>
<comment type="caution">
    <text evidence="1">The sequence shown here is derived from an EMBL/GenBank/DDBJ whole genome shotgun (WGS) entry which is preliminary data.</text>
</comment>
<keyword evidence="2" id="KW-1185">Reference proteome</keyword>
<evidence type="ECO:0000313" key="2">
    <source>
        <dbReference type="Proteomes" id="UP000023541"/>
    </source>
</evidence>
<gene>
    <name evidence="1" type="ORF">ATO12_00215</name>
</gene>
<dbReference type="OrthoDB" id="978748at2"/>
<dbReference type="AlphaFoldDB" id="A0A023BZ62"/>
<proteinExistence type="predicted"/>
<dbReference type="STRING" id="1317122.ATO12_00215"/>
<name>A0A023BZ62_9FLAO</name>
<accession>A0A023BZ62</accession>
<dbReference type="RefSeq" id="WP_034237542.1">
    <property type="nucleotide sequence ID" value="NZ_AQRA01000001.1"/>
</dbReference>
<evidence type="ECO:0000313" key="1">
    <source>
        <dbReference type="EMBL" id="EZH75234.1"/>
    </source>
</evidence>
<protein>
    <submittedName>
        <fullName evidence="1">Uncharacterized protein</fullName>
    </submittedName>
</protein>
<dbReference type="EMBL" id="AQRA01000001">
    <property type="protein sequence ID" value="EZH75234.1"/>
    <property type="molecule type" value="Genomic_DNA"/>
</dbReference>
<reference evidence="1 2" key="1">
    <citation type="submission" date="2014-04" db="EMBL/GenBank/DDBJ databases">
        <title>Aquimarina sp. 22II-S11-z7 Genome Sequencing.</title>
        <authorList>
            <person name="Lai Q."/>
        </authorList>
    </citation>
    <scope>NUCLEOTIDE SEQUENCE [LARGE SCALE GENOMIC DNA]</scope>
    <source>
        <strain evidence="1 2">22II-S11-z7</strain>
    </source>
</reference>
<dbReference type="eggNOG" id="ENOG5031EUD">
    <property type="taxonomic scope" value="Bacteria"/>
</dbReference>
<sequence>MKTATVKELKTELTDRSHQELIELCLHLSRFKKENKELLTYLLFESTHEEEYIISIQREVDEQFEMINTTSYFYIKKSIRKILRTIKKYIRYSKNKETEIELLLYFCKKLKNFSPSIQNNTVLKNIYHRETSAIKKKITALHEDLQYDYTLELQKLFS</sequence>